<dbReference type="Pfam" id="PF26236">
    <property type="entry name" value="DUF8054_N"/>
    <property type="match status" value="1"/>
</dbReference>
<dbReference type="RefSeq" id="WP_015319938.1">
    <property type="nucleotide sequence ID" value="NC_019974.1"/>
</dbReference>
<keyword evidence="1" id="KW-1133">Transmembrane helix</keyword>
<protein>
    <recommendedName>
        <fullName evidence="2">DUF8054 domain-containing protein</fullName>
    </recommendedName>
</protein>
<proteinExistence type="predicted"/>
<accession>L0JWK6</accession>
<organism evidence="3 4">
    <name type="scientific">Natronococcus occultus SP4</name>
    <dbReference type="NCBI Taxonomy" id="694430"/>
    <lineage>
        <taxon>Archaea</taxon>
        <taxon>Methanobacteriati</taxon>
        <taxon>Methanobacteriota</taxon>
        <taxon>Stenosarchaea group</taxon>
        <taxon>Halobacteria</taxon>
        <taxon>Halobacteriales</taxon>
        <taxon>Natrialbaceae</taxon>
        <taxon>Natronococcus</taxon>
    </lineage>
</organism>
<gene>
    <name evidence="3" type="ORF">Natoc_0624</name>
</gene>
<dbReference type="KEGG" id="nou:Natoc_0624"/>
<dbReference type="AlphaFoldDB" id="L0JWK6"/>
<dbReference type="Proteomes" id="UP000010878">
    <property type="component" value="Chromosome"/>
</dbReference>
<keyword evidence="4" id="KW-1185">Reference proteome</keyword>
<evidence type="ECO:0000313" key="3">
    <source>
        <dbReference type="EMBL" id="AGB36484.1"/>
    </source>
</evidence>
<keyword evidence="1" id="KW-0472">Membrane</keyword>
<sequence length="69" mass="7188">MTGDTPLERATRWEHADESRCIPCTVLSLAIAAVAAVVVGVAVPSAGIVLFVVAVTCDECSDRVLEFGV</sequence>
<dbReference type="HOGENOM" id="CLU_2766199_0_0_2"/>
<keyword evidence="1" id="KW-0812">Transmembrane</keyword>
<reference evidence="3 4" key="1">
    <citation type="submission" date="2012-11" db="EMBL/GenBank/DDBJ databases">
        <title>FINISHED of Natronococcus occultus SP4, DSM 3396.</title>
        <authorList>
            <consortium name="DOE Joint Genome Institute"/>
            <person name="Eisen J."/>
            <person name="Huntemann M."/>
            <person name="Wei C.-L."/>
            <person name="Han J."/>
            <person name="Detter J.C."/>
            <person name="Han C."/>
            <person name="Tapia R."/>
            <person name="Chen A."/>
            <person name="Kyrpides N."/>
            <person name="Mavromatis K."/>
            <person name="Markowitz V."/>
            <person name="Szeto E."/>
            <person name="Ivanova N."/>
            <person name="Mikhailova N."/>
            <person name="Ovchinnikova G."/>
            <person name="Pagani I."/>
            <person name="Pati A."/>
            <person name="Goodwin L."/>
            <person name="Nordberg H.P."/>
            <person name="Cantor M.N."/>
            <person name="Hua S.X."/>
            <person name="Woyke T."/>
            <person name="Eisen J."/>
            <person name="Klenk H.-P."/>
            <person name="Klenk H.-P."/>
        </authorList>
    </citation>
    <scope>NUCLEOTIDE SEQUENCE [LARGE SCALE GENOMIC DNA]</scope>
    <source>
        <strain evidence="3 4">SP4</strain>
    </source>
</reference>
<dbReference type="GeneID" id="14405652"/>
<name>L0JWK6_9EURY</name>
<dbReference type="EMBL" id="CP003929">
    <property type="protein sequence ID" value="AGB36484.1"/>
    <property type="molecule type" value="Genomic_DNA"/>
</dbReference>
<feature type="transmembrane region" description="Helical" evidence="1">
    <location>
        <begin position="21"/>
        <end position="54"/>
    </location>
</feature>
<dbReference type="InterPro" id="IPR058674">
    <property type="entry name" value="DUF8054_N"/>
</dbReference>
<feature type="domain" description="DUF8054" evidence="2">
    <location>
        <begin position="8"/>
        <end position="55"/>
    </location>
</feature>
<evidence type="ECO:0000259" key="2">
    <source>
        <dbReference type="Pfam" id="PF26236"/>
    </source>
</evidence>
<evidence type="ECO:0000313" key="4">
    <source>
        <dbReference type="Proteomes" id="UP000010878"/>
    </source>
</evidence>
<evidence type="ECO:0000256" key="1">
    <source>
        <dbReference type="SAM" id="Phobius"/>
    </source>
</evidence>